<dbReference type="InterPro" id="IPR051681">
    <property type="entry name" value="Ser/Thr_Kinases-Pseudokinases"/>
</dbReference>
<accession>A0A8H4AX50</accession>
<dbReference type="EMBL" id="WTPW01000156">
    <property type="protein sequence ID" value="KAF0541179.1"/>
    <property type="molecule type" value="Genomic_DNA"/>
</dbReference>
<organism evidence="2 3">
    <name type="scientific">Gigaspora margarita</name>
    <dbReference type="NCBI Taxonomy" id="4874"/>
    <lineage>
        <taxon>Eukaryota</taxon>
        <taxon>Fungi</taxon>
        <taxon>Fungi incertae sedis</taxon>
        <taxon>Mucoromycota</taxon>
        <taxon>Glomeromycotina</taxon>
        <taxon>Glomeromycetes</taxon>
        <taxon>Diversisporales</taxon>
        <taxon>Gigasporaceae</taxon>
        <taxon>Gigaspora</taxon>
    </lineage>
</organism>
<dbReference type="Pfam" id="PF07714">
    <property type="entry name" value="PK_Tyr_Ser-Thr"/>
    <property type="match status" value="1"/>
</dbReference>
<dbReference type="InterPro" id="IPR001245">
    <property type="entry name" value="Ser-Thr/Tyr_kinase_cat_dom"/>
</dbReference>
<evidence type="ECO:0000313" key="3">
    <source>
        <dbReference type="Proteomes" id="UP000439903"/>
    </source>
</evidence>
<dbReference type="SUPFAM" id="SSF81901">
    <property type="entry name" value="HCP-like"/>
    <property type="match status" value="1"/>
</dbReference>
<sequence length="478" mass="56417">MFHPYDFEKLEIDGTTISSNSCKVFSRKYNKTMILREFIFFQKYALGNFINDLKRCKKVDSHENILKFIAIINQSVNEIIFVHEYASDGTLRQYLNQNFVKINWNDKLRLAKQLVSAVKCLHDNNIVHLNLNSRKIFVNKGDIKIYIFQEHKTFLSIFKYVQYTDPQYLQNIETYKLNKSSDIYSIGFLLWEISSGTIPFKSELYCISNLLNTIINGKREVAVPGTPRNYIKIYTECWQHNSNQRPTILHIFNELEKISYKNIISDERIFEKYDENENNDQLITGIECSNSTKSLNYYTNLHDETTKELMLISSIIKTLNENIIVNDQNNFLNLTNSFLFNSSKQDKIDEKQKILYDLNQLFITQFNIQSVVKYAENSIIFCIKKYMVENNKNPKDILDQYNSYKYRYYFTSIIGFFYEYGIGTIIDYYKAFEMYTQASKNFNSLNKLDNLLKENQIIGLISLGLLYLRGRGVIVNQH</sequence>
<dbReference type="Proteomes" id="UP000439903">
    <property type="component" value="Unassembled WGS sequence"/>
</dbReference>
<name>A0A8H4AX50_GIGMA</name>
<dbReference type="GO" id="GO:0005524">
    <property type="term" value="F:ATP binding"/>
    <property type="evidence" value="ECO:0007669"/>
    <property type="project" value="InterPro"/>
</dbReference>
<keyword evidence="2" id="KW-0808">Transferase</keyword>
<dbReference type="SUPFAM" id="SSF56112">
    <property type="entry name" value="Protein kinase-like (PK-like)"/>
    <property type="match status" value="1"/>
</dbReference>
<evidence type="ECO:0000313" key="2">
    <source>
        <dbReference type="EMBL" id="KAF0541179.1"/>
    </source>
</evidence>
<protein>
    <submittedName>
        <fullName evidence="2">Calmodulin-dependent protein kinase</fullName>
    </submittedName>
</protein>
<feature type="domain" description="Protein kinase" evidence="1">
    <location>
        <begin position="1"/>
        <end position="258"/>
    </location>
</feature>
<dbReference type="PROSITE" id="PS50011">
    <property type="entry name" value="PROTEIN_KINASE_DOM"/>
    <property type="match status" value="1"/>
</dbReference>
<dbReference type="OrthoDB" id="1911848at2759"/>
<gene>
    <name evidence="2" type="ORF">F8M41_005742</name>
</gene>
<dbReference type="GO" id="GO:0004674">
    <property type="term" value="F:protein serine/threonine kinase activity"/>
    <property type="evidence" value="ECO:0007669"/>
    <property type="project" value="TreeGrafter"/>
</dbReference>
<proteinExistence type="predicted"/>
<dbReference type="Gene3D" id="1.10.510.10">
    <property type="entry name" value="Transferase(Phosphotransferase) domain 1"/>
    <property type="match status" value="1"/>
</dbReference>
<dbReference type="Gene3D" id="1.25.40.10">
    <property type="entry name" value="Tetratricopeptide repeat domain"/>
    <property type="match status" value="1"/>
</dbReference>
<dbReference type="InterPro" id="IPR011009">
    <property type="entry name" value="Kinase-like_dom_sf"/>
</dbReference>
<dbReference type="PANTHER" id="PTHR44329">
    <property type="entry name" value="SERINE/THREONINE-PROTEIN KINASE TNNI3K-RELATED"/>
    <property type="match status" value="1"/>
</dbReference>
<reference evidence="2 3" key="1">
    <citation type="journal article" date="2019" name="Environ. Microbiol.">
        <title>At the nexus of three kingdoms: the genome of the mycorrhizal fungus Gigaspora margarita provides insights into plant, endobacterial and fungal interactions.</title>
        <authorList>
            <person name="Venice F."/>
            <person name="Ghignone S."/>
            <person name="Salvioli di Fossalunga A."/>
            <person name="Amselem J."/>
            <person name="Novero M."/>
            <person name="Xianan X."/>
            <person name="Sedzielewska Toro K."/>
            <person name="Morin E."/>
            <person name="Lipzen A."/>
            <person name="Grigoriev I.V."/>
            <person name="Henrissat B."/>
            <person name="Martin F.M."/>
            <person name="Bonfante P."/>
        </authorList>
    </citation>
    <scope>NUCLEOTIDE SEQUENCE [LARGE SCALE GENOMIC DNA]</scope>
    <source>
        <strain evidence="2 3">BEG34</strain>
    </source>
</reference>
<keyword evidence="3" id="KW-1185">Reference proteome</keyword>
<dbReference type="InterPro" id="IPR011990">
    <property type="entry name" value="TPR-like_helical_dom_sf"/>
</dbReference>
<keyword evidence="2" id="KW-0418">Kinase</keyword>
<comment type="caution">
    <text evidence="2">The sequence shown here is derived from an EMBL/GenBank/DDBJ whole genome shotgun (WGS) entry which is preliminary data.</text>
</comment>
<dbReference type="InterPro" id="IPR000719">
    <property type="entry name" value="Prot_kinase_dom"/>
</dbReference>
<evidence type="ECO:0000259" key="1">
    <source>
        <dbReference type="PROSITE" id="PS50011"/>
    </source>
</evidence>
<dbReference type="AlphaFoldDB" id="A0A8H4AX50"/>